<dbReference type="InterPro" id="IPR006059">
    <property type="entry name" value="SBP"/>
</dbReference>
<dbReference type="PANTHER" id="PTHR43649">
    <property type="entry name" value="ARABINOSE-BINDING PROTEIN-RELATED"/>
    <property type="match status" value="1"/>
</dbReference>
<dbReference type="InterPro" id="IPR050490">
    <property type="entry name" value="Bact_solute-bd_prot1"/>
</dbReference>
<keyword evidence="3" id="KW-0813">Transport</keyword>
<dbReference type="PANTHER" id="PTHR43649:SF31">
    <property type="entry name" value="SN-GLYCEROL-3-PHOSPHATE-BINDING PERIPLASMIC PROTEIN UGPB"/>
    <property type="match status" value="1"/>
</dbReference>
<evidence type="ECO:0000313" key="6">
    <source>
        <dbReference type="Proteomes" id="UP001300012"/>
    </source>
</evidence>
<comment type="similarity">
    <text evidence="2">Belongs to the bacterial solute-binding protein 1 family.</text>
</comment>
<name>A0ABT1YTR3_9BACL</name>
<protein>
    <submittedName>
        <fullName evidence="5">Extracellular solute-binding protein</fullName>
    </submittedName>
</protein>
<evidence type="ECO:0000256" key="4">
    <source>
        <dbReference type="ARBA" id="ARBA00022729"/>
    </source>
</evidence>
<keyword evidence="4" id="KW-0732">Signal</keyword>
<dbReference type="Gene3D" id="3.40.190.10">
    <property type="entry name" value="Periplasmic binding protein-like II"/>
    <property type="match status" value="1"/>
</dbReference>
<reference evidence="5 6" key="1">
    <citation type="submission" date="2022-08" db="EMBL/GenBank/DDBJ databases">
        <title>Paenibacillus endoradicis sp. nov., Paenibacillus radicibacter sp. nov and Paenibacillus pararadicis sp. nov., three cold-adapted plant growth-promoting bacteria isolated from root of Larix gmelinii in Great Khingan.</title>
        <authorList>
            <person name="Xue H."/>
        </authorList>
    </citation>
    <scope>NUCLEOTIDE SEQUENCE [LARGE SCALE GENOMIC DNA]</scope>
    <source>
        <strain evidence="5 6">N5-1-1-5</strain>
    </source>
</reference>
<evidence type="ECO:0000256" key="2">
    <source>
        <dbReference type="ARBA" id="ARBA00008520"/>
    </source>
</evidence>
<dbReference type="SUPFAM" id="SSF53850">
    <property type="entry name" value="Periplasmic binding protein-like II"/>
    <property type="match status" value="1"/>
</dbReference>
<evidence type="ECO:0000313" key="5">
    <source>
        <dbReference type="EMBL" id="MCR8636586.1"/>
    </source>
</evidence>
<evidence type="ECO:0000256" key="3">
    <source>
        <dbReference type="ARBA" id="ARBA00022448"/>
    </source>
</evidence>
<keyword evidence="6" id="KW-1185">Reference proteome</keyword>
<dbReference type="RefSeq" id="WP_258218084.1">
    <property type="nucleotide sequence ID" value="NZ_JANQBD010000047.1"/>
</dbReference>
<dbReference type="Pfam" id="PF13416">
    <property type="entry name" value="SBP_bac_8"/>
    <property type="match status" value="1"/>
</dbReference>
<evidence type="ECO:0000256" key="1">
    <source>
        <dbReference type="ARBA" id="ARBA00004196"/>
    </source>
</evidence>
<proteinExistence type="inferred from homology"/>
<gene>
    <name evidence="5" type="ORF">NV381_35975</name>
</gene>
<dbReference type="EMBL" id="JANQBD010000047">
    <property type="protein sequence ID" value="MCR8636586.1"/>
    <property type="molecule type" value="Genomic_DNA"/>
</dbReference>
<accession>A0ABT1YTR3</accession>
<comment type="subcellular location">
    <subcellularLocation>
        <location evidence="1">Cell envelope</location>
    </subcellularLocation>
</comment>
<sequence length="463" mass="52207">MEHRENERGGTGLTLTRWKYVSAAVLTAAVMLSSGCDQKPQQASSPKGVLKIAFGSEDSFQHMYADYFIAKFPELEVQIIPTQDIYGQGKDPLKEYMKLVDEQRPDLLFTNSFDYDKLASTGRLYDLSPLVAKDHFDIENLLPAAVDYLKIKGQGKLYGLAPSFSSSVMFYNKDLFDRYQIPYPTDRMTWEDMFRLAARFPADGSKAERIYGFHMGYMKSPQDFADYIGQTQGLSLVDAEGKKLLINTEAWKRIYTMVIEGYKSGMLQWTYSPEDKTRYDKEDVEAEDLFSAGRSAMTISNIGQISGLKQRGATFAWSMTSTPSADPNHKRSPNFYLYPIFSINAQAENVTNAWEVVKFFNSAEAARIEAKTSVELPVRKAFAKEMDGHSLEPFYQISYDETTQASYNESIPRSFGEAYRKVSLQQVSAMMKGEVSVDKGLQQLQEQGQLALDEAWAIAAAGK</sequence>
<organism evidence="5 6">
    <name type="scientific">Paenibacillus radicis</name>
    <name type="common">ex Xue et al. 2023</name>
    <dbReference type="NCBI Taxonomy" id="2972489"/>
    <lineage>
        <taxon>Bacteria</taxon>
        <taxon>Bacillati</taxon>
        <taxon>Bacillota</taxon>
        <taxon>Bacilli</taxon>
        <taxon>Bacillales</taxon>
        <taxon>Paenibacillaceae</taxon>
        <taxon>Paenibacillus</taxon>
    </lineage>
</organism>
<dbReference type="Proteomes" id="UP001300012">
    <property type="component" value="Unassembled WGS sequence"/>
</dbReference>
<comment type="caution">
    <text evidence="5">The sequence shown here is derived from an EMBL/GenBank/DDBJ whole genome shotgun (WGS) entry which is preliminary data.</text>
</comment>